<reference evidence="1 2" key="1">
    <citation type="journal article" date="2020" name="BMC Genomics">
        <title>Intraspecific diversification of the crop wild relative Brassica cretica Lam. using demographic model selection.</title>
        <authorList>
            <person name="Kioukis A."/>
            <person name="Michalopoulou V.A."/>
            <person name="Briers L."/>
            <person name="Pirintsos S."/>
            <person name="Studholme D.J."/>
            <person name="Pavlidis P."/>
            <person name="Sarris P.F."/>
        </authorList>
    </citation>
    <scope>NUCLEOTIDE SEQUENCE [LARGE SCALE GENOMIC DNA]</scope>
    <source>
        <strain evidence="2">cv. PFS-1207/04</strain>
    </source>
</reference>
<evidence type="ECO:0000313" key="2">
    <source>
        <dbReference type="Proteomes" id="UP000266723"/>
    </source>
</evidence>
<sequence>MGCVGEDNLIGNKFSGQRQHLDVGFGDLLQRGDTAACPAATMSAASFSSFLISRIPGLMPLEKWSRQ</sequence>
<dbReference type="Proteomes" id="UP000266723">
    <property type="component" value="Unassembled WGS sequence"/>
</dbReference>
<comment type="caution">
    <text evidence="1">The sequence shown here is derived from an EMBL/GenBank/DDBJ whole genome shotgun (WGS) entry which is preliminary data.</text>
</comment>
<evidence type="ECO:0000313" key="1">
    <source>
        <dbReference type="EMBL" id="KAF3519620.1"/>
    </source>
</evidence>
<name>A0ABQ7AZL3_BRACR</name>
<accession>A0ABQ7AZL3</accession>
<organism evidence="1 2">
    <name type="scientific">Brassica cretica</name>
    <name type="common">Mustard</name>
    <dbReference type="NCBI Taxonomy" id="69181"/>
    <lineage>
        <taxon>Eukaryota</taxon>
        <taxon>Viridiplantae</taxon>
        <taxon>Streptophyta</taxon>
        <taxon>Embryophyta</taxon>
        <taxon>Tracheophyta</taxon>
        <taxon>Spermatophyta</taxon>
        <taxon>Magnoliopsida</taxon>
        <taxon>eudicotyledons</taxon>
        <taxon>Gunneridae</taxon>
        <taxon>Pentapetalae</taxon>
        <taxon>rosids</taxon>
        <taxon>malvids</taxon>
        <taxon>Brassicales</taxon>
        <taxon>Brassicaceae</taxon>
        <taxon>Brassiceae</taxon>
        <taxon>Brassica</taxon>
    </lineage>
</organism>
<dbReference type="EMBL" id="QGKV02001556">
    <property type="protein sequence ID" value="KAF3519620.1"/>
    <property type="molecule type" value="Genomic_DNA"/>
</dbReference>
<keyword evidence="2" id="KW-1185">Reference proteome</keyword>
<gene>
    <name evidence="1" type="ORF">DY000_02062783</name>
</gene>
<protein>
    <submittedName>
        <fullName evidence="1">Uncharacterized protein</fullName>
    </submittedName>
</protein>
<proteinExistence type="predicted"/>